<dbReference type="AlphaFoldDB" id="A0A9W6IZX0"/>
<accession>A0A9W6IZX0</accession>
<dbReference type="InterPro" id="IPR011990">
    <property type="entry name" value="TPR-like_helical_dom_sf"/>
</dbReference>
<name>A0A9W6IZX0_9HYPH</name>
<reference evidence="2" key="1">
    <citation type="journal article" date="2014" name="Int. J. Syst. Evol. Microbiol.">
        <title>Complete genome sequence of Corynebacterium casei LMG S-19264T (=DSM 44701T), isolated from a smear-ripened cheese.</title>
        <authorList>
            <consortium name="US DOE Joint Genome Institute (JGI-PGF)"/>
            <person name="Walter F."/>
            <person name="Albersmeier A."/>
            <person name="Kalinowski J."/>
            <person name="Ruckert C."/>
        </authorList>
    </citation>
    <scope>NUCLEOTIDE SEQUENCE</scope>
    <source>
        <strain evidence="2">VKM B-2347</strain>
    </source>
</reference>
<keyword evidence="3" id="KW-1185">Reference proteome</keyword>
<evidence type="ECO:0000256" key="1">
    <source>
        <dbReference type="SAM" id="MobiDB-lite"/>
    </source>
</evidence>
<gene>
    <name evidence="2" type="ORF">GCM10008179_05010</name>
</gene>
<dbReference type="PANTHER" id="PTHR11102:SF160">
    <property type="entry name" value="ERAD-ASSOCIATED E3 UBIQUITIN-PROTEIN LIGASE COMPONENT HRD3"/>
    <property type="match status" value="1"/>
</dbReference>
<feature type="region of interest" description="Disordered" evidence="1">
    <location>
        <begin position="259"/>
        <end position="278"/>
    </location>
</feature>
<dbReference type="Gene3D" id="1.25.40.10">
    <property type="entry name" value="Tetratricopeptide repeat domain"/>
    <property type="match status" value="2"/>
</dbReference>
<dbReference type="SMART" id="SM00671">
    <property type="entry name" value="SEL1"/>
    <property type="match status" value="5"/>
</dbReference>
<reference evidence="2" key="2">
    <citation type="submission" date="2023-01" db="EMBL/GenBank/DDBJ databases">
        <authorList>
            <person name="Sun Q."/>
            <person name="Evtushenko L."/>
        </authorList>
    </citation>
    <scope>NUCLEOTIDE SEQUENCE</scope>
    <source>
        <strain evidence="2">VKM B-2347</strain>
    </source>
</reference>
<sequence length="278" mass="29501">MSWFGRIFRGGGSETDQEQEDGDIEALLASAAKAAGRGDYEMAVAMWRPLAEGGVPRAQSNLGACYADGLGVERDLYEAVDWFRRAAEAGDALGQRNLAALCFKGEGGAAQDDVAAFELYRLAAEGGDAAAQDMLSWMLLEGQGVEADPVESRRWALAAAEQEVATSMTRLGLIAHDALGMERDPEEAARWWYEAARRGEPDAQAMLGGALHLGSGVERDDRAALVWLTRADDGGSPLAATFLDAVRGALSGEEIAAAEAVARQQQGAEEPSDPEREG</sequence>
<protein>
    <recommendedName>
        <fullName evidence="4">Sel1 repeat family protein</fullName>
    </recommendedName>
</protein>
<comment type="caution">
    <text evidence="2">The sequence shown here is derived from an EMBL/GenBank/DDBJ whole genome shotgun (WGS) entry which is preliminary data.</text>
</comment>
<evidence type="ECO:0000313" key="2">
    <source>
        <dbReference type="EMBL" id="GLK66863.1"/>
    </source>
</evidence>
<dbReference type="RefSeq" id="WP_271167121.1">
    <property type="nucleotide sequence ID" value="NZ_BSFI01000002.1"/>
</dbReference>
<proteinExistence type="predicted"/>
<dbReference type="PANTHER" id="PTHR11102">
    <property type="entry name" value="SEL-1-LIKE PROTEIN"/>
    <property type="match status" value="1"/>
</dbReference>
<dbReference type="Proteomes" id="UP001143372">
    <property type="component" value="Unassembled WGS sequence"/>
</dbReference>
<organism evidence="2 3">
    <name type="scientific">Hansschlegelia plantiphila</name>
    <dbReference type="NCBI Taxonomy" id="374655"/>
    <lineage>
        <taxon>Bacteria</taxon>
        <taxon>Pseudomonadati</taxon>
        <taxon>Pseudomonadota</taxon>
        <taxon>Alphaproteobacteria</taxon>
        <taxon>Hyphomicrobiales</taxon>
        <taxon>Methylopilaceae</taxon>
        <taxon>Hansschlegelia</taxon>
    </lineage>
</organism>
<dbReference type="InterPro" id="IPR050767">
    <property type="entry name" value="Sel1_AlgK"/>
</dbReference>
<dbReference type="SUPFAM" id="SSF81901">
    <property type="entry name" value="HCP-like"/>
    <property type="match status" value="1"/>
</dbReference>
<dbReference type="EMBL" id="BSFI01000002">
    <property type="protein sequence ID" value="GLK66863.1"/>
    <property type="molecule type" value="Genomic_DNA"/>
</dbReference>
<evidence type="ECO:0008006" key="4">
    <source>
        <dbReference type="Google" id="ProtNLM"/>
    </source>
</evidence>
<dbReference type="InterPro" id="IPR006597">
    <property type="entry name" value="Sel1-like"/>
</dbReference>
<dbReference type="Pfam" id="PF08238">
    <property type="entry name" value="Sel1"/>
    <property type="match status" value="5"/>
</dbReference>
<evidence type="ECO:0000313" key="3">
    <source>
        <dbReference type="Proteomes" id="UP001143372"/>
    </source>
</evidence>